<keyword evidence="4" id="KW-1185">Reference proteome</keyword>
<accession>A0AAE1H0Q8</accession>
<evidence type="ECO:0000256" key="2">
    <source>
        <dbReference type="SAM" id="SignalP"/>
    </source>
</evidence>
<protein>
    <submittedName>
        <fullName evidence="3">Voltage-dependent calcium channel type D subunit alpha-1</fullName>
    </submittedName>
</protein>
<proteinExistence type="predicted"/>
<feature type="signal peptide" evidence="2">
    <location>
        <begin position="1"/>
        <end position="28"/>
    </location>
</feature>
<gene>
    <name evidence="3" type="ORF">KUF71_022220</name>
</gene>
<evidence type="ECO:0000313" key="3">
    <source>
        <dbReference type="EMBL" id="KAK3912632.1"/>
    </source>
</evidence>
<evidence type="ECO:0000256" key="1">
    <source>
        <dbReference type="SAM" id="MobiDB-lite"/>
    </source>
</evidence>
<evidence type="ECO:0000313" key="4">
    <source>
        <dbReference type="Proteomes" id="UP001219518"/>
    </source>
</evidence>
<feature type="compositionally biased region" description="Basic and acidic residues" evidence="1">
    <location>
        <begin position="52"/>
        <end position="71"/>
    </location>
</feature>
<reference evidence="3" key="2">
    <citation type="journal article" date="2023" name="BMC Genomics">
        <title>Pest status, molecular evolution, and epigenetic factors derived from the genome assembly of Frankliniella fusca, a thysanopteran phytovirus vector.</title>
        <authorList>
            <person name="Catto M.A."/>
            <person name="Labadie P.E."/>
            <person name="Jacobson A.L."/>
            <person name="Kennedy G.G."/>
            <person name="Srinivasan R."/>
            <person name="Hunt B.G."/>
        </authorList>
    </citation>
    <scope>NUCLEOTIDE SEQUENCE</scope>
    <source>
        <strain evidence="3">PL_HMW_Pooled</strain>
    </source>
</reference>
<feature type="chain" id="PRO_5042180349" evidence="2">
    <location>
        <begin position="29"/>
        <end position="161"/>
    </location>
</feature>
<keyword evidence="2" id="KW-0732">Signal</keyword>
<comment type="caution">
    <text evidence="3">The sequence shown here is derived from an EMBL/GenBank/DDBJ whole genome shotgun (WGS) entry which is preliminary data.</text>
</comment>
<dbReference type="AlphaFoldDB" id="A0AAE1H0Q8"/>
<feature type="region of interest" description="Disordered" evidence="1">
    <location>
        <begin position="52"/>
        <end position="81"/>
    </location>
</feature>
<sequence length="161" mass="16117">MYVTPYGGIGDRVVFLALAGLLVSGARSGGCRGSSAAAGGFENSLGLGDSLGDSHGESLRDDPLESLHDGLGDNAQDDFQDSARDVPEARLGLGAPVPGVVQAAAPDGGLHTAAAQAAVRWCARAALRTACTACSAAGHEDAVQDLALSLTACTLRGSRAR</sequence>
<dbReference type="EMBL" id="JAHWGI010000295">
    <property type="protein sequence ID" value="KAK3912632.1"/>
    <property type="molecule type" value="Genomic_DNA"/>
</dbReference>
<dbReference type="Proteomes" id="UP001219518">
    <property type="component" value="Unassembled WGS sequence"/>
</dbReference>
<feature type="non-terminal residue" evidence="3">
    <location>
        <position position="161"/>
    </location>
</feature>
<organism evidence="3 4">
    <name type="scientific">Frankliniella fusca</name>
    <dbReference type="NCBI Taxonomy" id="407009"/>
    <lineage>
        <taxon>Eukaryota</taxon>
        <taxon>Metazoa</taxon>
        <taxon>Ecdysozoa</taxon>
        <taxon>Arthropoda</taxon>
        <taxon>Hexapoda</taxon>
        <taxon>Insecta</taxon>
        <taxon>Pterygota</taxon>
        <taxon>Neoptera</taxon>
        <taxon>Paraneoptera</taxon>
        <taxon>Thysanoptera</taxon>
        <taxon>Terebrantia</taxon>
        <taxon>Thripoidea</taxon>
        <taxon>Thripidae</taxon>
        <taxon>Frankliniella</taxon>
    </lineage>
</organism>
<name>A0AAE1H0Q8_9NEOP</name>
<reference evidence="3" key="1">
    <citation type="submission" date="2021-07" db="EMBL/GenBank/DDBJ databases">
        <authorList>
            <person name="Catto M.A."/>
            <person name="Jacobson A."/>
            <person name="Kennedy G."/>
            <person name="Labadie P."/>
            <person name="Hunt B.G."/>
            <person name="Srinivasan R."/>
        </authorList>
    </citation>
    <scope>NUCLEOTIDE SEQUENCE</scope>
    <source>
        <strain evidence="3">PL_HMW_Pooled</strain>
        <tissue evidence="3">Head</tissue>
    </source>
</reference>